<dbReference type="Proteomes" id="UP000006919">
    <property type="component" value="Chromosome"/>
</dbReference>
<name>E6UFJ9_RUMA7</name>
<accession>E6UFJ9</accession>
<evidence type="ECO:0000313" key="1">
    <source>
        <dbReference type="EMBL" id="ADU21903.1"/>
    </source>
</evidence>
<reference evidence="1 2" key="1">
    <citation type="journal article" date="2011" name="J. Bacteriol.">
        <title>Complete genome of the cellulolytic ruminal bacterium Ruminococcus albus 7.</title>
        <authorList>
            <person name="Suen G."/>
            <person name="Stevenson D.M."/>
            <person name="Bruce D.C."/>
            <person name="Chertkov O."/>
            <person name="Copeland A."/>
            <person name="Cheng J.F."/>
            <person name="Detter C."/>
            <person name="Detter J.C."/>
            <person name="Goodwin L.A."/>
            <person name="Han C.S."/>
            <person name="Hauser L.J."/>
            <person name="Ivanova N.N."/>
            <person name="Kyrpides N.C."/>
            <person name="Land M.L."/>
            <person name="Lapidus A."/>
            <person name="Lucas S."/>
            <person name="Ovchinnikova G."/>
            <person name="Pitluck S."/>
            <person name="Tapia R."/>
            <person name="Woyke T."/>
            <person name="Boyum J."/>
            <person name="Mead D."/>
            <person name="Weimer P.J."/>
        </authorList>
    </citation>
    <scope>NUCLEOTIDE SEQUENCE [LARGE SCALE GENOMIC DNA]</scope>
    <source>
        <strain evidence="2">ATCC 27210 / DSM 20455 / JCM 14654 / NCDO 2250 / 7</strain>
    </source>
</reference>
<dbReference type="EMBL" id="CP002403">
    <property type="protein sequence ID" value="ADU21903.1"/>
    <property type="molecule type" value="Genomic_DNA"/>
</dbReference>
<dbReference type="RefSeq" id="WP_013498072.1">
    <property type="nucleotide sequence ID" value="NC_014833.1"/>
</dbReference>
<gene>
    <name evidence="1" type="ordered locus">Rumal_1389</name>
</gene>
<proteinExistence type="predicted"/>
<dbReference type="eggNOG" id="COG2105">
    <property type="taxonomic scope" value="Bacteria"/>
</dbReference>
<dbReference type="STRING" id="697329.Rumal_1389"/>
<dbReference type="KEGG" id="ral:Rumal_1389"/>
<dbReference type="OrthoDB" id="1912389at2"/>
<dbReference type="HOGENOM" id="CLU_096369_0_0_9"/>
<organism evidence="1 2">
    <name type="scientific">Ruminococcus albus (strain ATCC 27210 / DSM 20455 / JCM 14654 / NCDO 2250 / 7)</name>
    <dbReference type="NCBI Taxonomy" id="697329"/>
    <lineage>
        <taxon>Bacteria</taxon>
        <taxon>Bacillati</taxon>
        <taxon>Bacillota</taxon>
        <taxon>Clostridia</taxon>
        <taxon>Eubacteriales</taxon>
        <taxon>Oscillospiraceae</taxon>
        <taxon>Ruminococcus</taxon>
    </lineage>
</organism>
<sequence length="195" mass="21732">MSIEIIEAEKLRTMSEDEGLILQGCGGELKEWLNGINDMLTDQGILQKGSRFEDISVFQHDSCTCILFPFKGVDIDIGKLAMWRLQTHAQFGGTWLSDYVPNRLGGFVTEEHSQESPKPRCPLIGADGNIFNLIGIEARTLRRNGMSNEAKEMSERVTNSGSYNEALSIIGEYVDICSEDEMEEETIDIEGGMSE</sequence>
<dbReference type="AlphaFoldDB" id="E6UFJ9"/>
<protein>
    <submittedName>
        <fullName evidence="1">Uncharacterized protein</fullName>
    </submittedName>
</protein>
<evidence type="ECO:0000313" key="2">
    <source>
        <dbReference type="Proteomes" id="UP000006919"/>
    </source>
</evidence>